<keyword evidence="2" id="KW-1185">Reference proteome</keyword>
<name>A0A1I0Q1Z9_9EURY</name>
<evidence type="ECO:0000313" key="2">
    <source>
        <dbReference type="Proteomes" id="UP000198518"/>
    </source>
</evidence>
<dbReference type="AlphaFoldDB" id="A0A1I0Q1Z9"/>
<dbReference type="STRING" id="355548.SAMN04487945_2166"/>
<dbReference type="PROSITE" id="PS51257">
    <property type="entry name" value="PROKAR_LIPOPROTEIN"/>
    <property type="match status" value="1"/>
</dbReference>
<dbReference type="Proteomes" id="UP000198518">
    <property type="component" value="Unassembled WGS sequence"/>
</dbReference>
<dbReference type="RefSeq" id="WP_089669397.1">
    <property type="nucleotide sequence ID" value="NZ_FOJA01000001.1"/>
</dbReference>
<gene>
    <name evidence="1" type="ORF">SAMN04487945_2166</name>
</gene>
<evidence type="ECO:0008006" key="3">
    <source>
        <dbReference type="Google" id="ProtNLM"/>
    </source>
</evidence>
<organism evidence="1 2">
    <name type="scientific">Halobacterium jilantaiense</name>
    <dbReference type="NCBI Taxonomy" id="355548"/>
    <lineage>
        <taxon>Archaea</taxon>
        <taxon>Methanobacteriati</taxon>
        <taxon>Methanobacteriota</taxon>
        <taxon>Stenosarchaea group</taxon>
        <taxon>Halobacteria</taxon>
        <taxon>Halobacteriales</taxon>
        <taxon>Halobacteriaceae</taxon>
        <taxon>Halobacterium</taxon>
    </lineage>
</organism>
<sequence>MKIGPRTACVLLIVVSAGCLGTTGGGTDSNGGQLTPPLEQPQELNNSSVKSYALEYEQQFLEQHLEDRYEEGKYGVGCCTTTRDAVVVAEDRGTYYAQVRYPYYYSTSGGETDAASMAIYGVSRETTTRIELSHHTVTAEDPYSGPNQSTNAAPPTIWVVNTGSENQEFSLSMRHEGQDELAYDYRRALSGNESVEFSQVVSRTGAYQLTASVGAERRTTTYTNEDADYTDVAAAPDHVVVLVTDQGLIIHEVPRNL</sequence>
<reference evidence="1 2" key="1">
    <citation type="submission" date="2016-10" db="EMBL/GenBank/DDBJ databases">
        <authorList>
            <person name="de Groot N.N."/>
        </authorList>
    </citation>
    <scope>NUCLEOTIDE SEQUENCE [LARGE SCALE GENOMIC DNA]</scope>
    <source>
        <strain evidence="1 2">CGMCC 1.5337</strain>
    </source>
</reference>
<evidence type="ECO:0000313" key="1">
    <source>
        <dbReference type="EMBL" id="SEW20573.1"/>
    </source>
</evidence>
<proteinExistence type="predicted"/>
<dbReference type="EMBL" id="FOJA01000001">
    <property type="protein sequence ID" value="SEW20573.1"/>
    <property type="molecule type" value="Genomic_DNA"/>
</dbReference>
<accession>A0A1I0Q1Z9</accession>
<protein>
    <recommendedName>
        <fullName evidence="3">Lipoprotein</fullName>
    </recommendedName>
</protein>